<dbReference type="GO" id="GO:0006730">
    <property type="term" value="P:one-carbon metabolic process"/>
    <property type="evidence" value="ECO:0007669"/>
    <property type="project" value="UniProtKB-KW"/>
</dbReference>
<dbReference type="PRINTS" id="PR00070">
    <property type="entry name" value="DHFR"/>
</dbReference>
<evidence type="ECO:0000256" key="4">
    <source>
        <dbReference type="ARBA" id="ARBA00022563"/>
    </source>
</evidence>
<protein>
    <recommendedName>
        <fullName evidence="3 7">Dihydrofolate reductase</fullName>
        <ecNumber evidence="3 7">1.5.1.3</ecNumber>
    </recommendedName>
</protein>
<dbReference type="InterPro" id="IPR024072">
    <property type="entry name" value="DHFR-like_dom_sf"/>
</dbReference>
<dbReference type="GO" id="GO:0046654">
    <property type="term" value="P:tetrahydrofolate biosynthetic process"/>
    <property type="evidence" value="ECO:0007669"/>
    <property type="project" value="UniProtKB-UniPathway"/>
</dbReference>
<evidence type="ECO:0000259" key="8">
    <source>
        <dbReference type="PROSITE" id="PS51330"/>
    </source>
</evidence>
<dbReference type="InterPro" id="IPR001796">
    <property type="entry name" value="DHFR_dom"/>
</dbReference>
<gene>
    <name evidence="9" type="ORF">C683_0604</name>
</gene>
<keyword evidence="10" id="KW-1185">Reference proteome</keyword>
<dbReference type="PIRSF" id="PIRSF000194">
    <property type="entry name" value="DHFR"/>
    <property type="match status" value="1"/>
</dbReference>
<dbReference type="Proteomes" id="UP000016057">
    <property type="component" value="Unassembled WGS sequence"/>
</dbReference>
<dbReference type="PANTHER" id="PTHR48069">
    <property type="entry name" value="DIHYDROFOLATE REDUCTASE"/>
    <property type="match status" value="1"/>
</dbReference>
<dbReference type="STRING" id="1234409.C683_0604"/>
<evidence type="ECO:0000313" key="9">
    <source>
        <dbReference type="EMBL" id="EKU27273.1"/>
    </source>
</evidence>
<evidence type="ECO:0000313" key="10">
    <source>
        <dbReference type="Proteomes" id="UP000016057"/>
    </source>
</evidence>
<dbReference type="EMBL" id="AMYT01000017">
    <property type="protein sequence ID" value="EKU27273.1"/>
    <property type="molecule type" value="Genomic_DNA"/>
</dbReference>
<accession>K8ZL19</accession>
<dbReference type="EC" id="1.5.1.3" evidence="3 7"/>
<dbReference type="eggNOG" id="COG0262">
    <property type="taxonomic scope" value="Bacteria"/>
</dbReference>
<dbReference type="GO" id="GO:0050661">
    <property type="term" value="F:NADP binding"/>
    <property type="evidence" value="ECO:0007669"/>
    <property type="project" value="InterPro"/>
</dbReference>
<evidence type="ECO:0000256" key="5">
    <source>
        <dbReference type="ARBA" id="ARBA00022857"/>
    </source>
</evidence>
<name>K8ZL19_9ENTE</name>
<keyword evidence="5 7" id="KW-0521">NADP</keyword>
<dbReference type="RefSeq" id="WP_009489883.1">
    <property type="nucleotide sequence ID" value="NZ_AMYT01000017.1"/>
</dbReference>
<evidence type="ECO:0000256" key="6">
    <source>
        <dbReference type="ARBA" id="ARBA00023002"/>
    </source>
</evidence>
<comment type="function">
    <text evidence="7">Key enzyme in folate metabolism. Catalyzes an essential reaction for de novo glycine and purine synthesis, and for DNA precursor synthesis.</text>
</comment>
<comment type="similarity">
    <text evidence="2 7">Belongs to the dihydrofolate reductase family.</text>
</comment>
<comment type="catalytic activity">
    <reaction evidence="7">
        <text>(6S)-5,6,7,8-tetrahydrofolate + NADP(+) = 7,8-dihydrofolate + NADPH + H(+)</text>
        <dbReference type="Rhea" id="RHEA:15009"/>
        <dbReference type="ChEBI" id="CHEBI:15378"/>
        <dbReference type="ChEBI" id="CHEBI:57451"/>
        <dbReference type="ChEBI" id="CHEBI:57453"/>
        <dbReference type="ChEBI" id="CHEBI:57783"/>
        <dbReference type="ChEBI" id="CHEBI:58349"/>
        <dbReference type="EC" id="1.5.1.3"/>
    </reaction>
</comment>
<evidence type="ECO:0000256" key="7">
    <source>
        <dbReference type="PIRNR" id="PIRNR000194"/>
    </source>
</evidence>
<feature type="domain" description="DHFR" evidence="8">
    <location>
        <begin position="1"/>
        <end position="159"/>
    </location>
</feature>
<evidence type="ECO:0000256" key="2">
    <source>
        <dbReference type="ARBA" id="ARBA00009539"/>
    </source>
</evidence>
<dbReference type="PROSITE" id="PS51330">
    <property type="entry name" value="DHFR_2"/>
    <property type="match status" value="1"/>
</dbReference>
<dbReference type="Gene3D" id="3.40.430.10">
    <property type="entry name" value="Dihydrofolate Reductase, subunit A"/>
    <property type="match status" value="1"/>
</dbReference>
<reference evidence="9 10" key="1">
    <citation type="journal article" date="2013" name="Genome Announc.">
        <title>Draft Genome Sequence of Catellicoccus marimammalium, a Novel Species Commonly Found in Gull Feces.</title>
        <authorList>
            <person name="Weigand M.R."/>
            <person name="Ryu H."/>
            <person name="Bozcek L."/>
            <person name="Konstantinidis K.T."/>
            <person name="Santo Domingo J.W."/>
        </authorList>
    </citation>
    <scope>NUCLEOTIDE SEQUENCE [LARGE SCALE GENOMIC DNA]</scope>
    <source>
        <strain evidence="9 10">M35/04/3</strain>
    </source>
</reference>
<evidence type="ECO:0000256" key="1">
    <source>
        <dbReference type="ARBA" id="ARBA00004903"/>
    </source>
</evidence>
<dbReference type="InterPro" id="IPR012259">
    <property type="entry name" value="DHFR"/>
</dbReference>
<keyword evidence="6 7" id="KW-0560">Oxidoreductase</keyword>
<proteinExistence type="inferred from homology"/>
<keyword evidence="4 7" id="KW-0554">One-carbon metabolism</keyword>
<dbReference type="UniPathway" id="UPA00077">
    <property type="reaction ID" value="UER00158"/>
</dbReference>
<dbReference type="OrthoDB" id="9804315at2"/>
<dbReference type="GO" id="GO:0005829">
    <property type="term" value="C:cytosol"/>
    <property type="evidence" value="ECO:0007669"/>
    <property type="project" value="TreeGrafter"/>
</dbReference>
<dbReference type="PATRIC" id="fig|1234409.3.peg.554"/>
<comment type="pathway">
    <text evidence="1 7">Cofactor biosynthesis; tetrahydrofolate biosynthesis; 5,6,7,8-tetrahydrofolate from 7,8-dihydrofolate: step 1/1.</text>
</comment>
<dbReference type="AlphaFoldDB" id="K8ZL19"/>
<organism evidence="9 10">
    <name type="scientific">Catellicoccus marimammalium M35/04/3</name>
    <dbReference type="NCBI Taxonomy" id="1234409"/>
    <lineage>
        <taxon>Bacteria</taxon>
        <taxon>Bacillati</taxon>
        <taxon>Bacillota</taxon>
        <taxon>Bacilli</taxon>
        <taxon>Lactobacillales</taxon>
        <taxon>Enterococcaceae</taxon>
        <taxon>Catellicoccus</taxon>
    </lineage>
</organism>
<dbReference type="CDD" id="cd00209">
    <property type="entry name" value="DHFR"/>
    <property type="match status" value="1"/>
</dbReference>
<comment type="caution">
    <text evidence="9">The sequence shown here is derived from an EMBL/GenBank/DDBJ whole genome shotgun (WGS) entry which is preliminary data.</text>
</comment>
<dbReference type="Pfam" id="PF00186">
    <property type="entry name" value="DHFR_1"/>
    <property type="match status" value="1"/>
</dbReference>
<dbReference type="GO" id="GO:0046655">
    <property type="term" value="P:folic acid metabolic process"/>
    <property type="evidence" value="ECO:0007669"/>
    <property type="project" value="TreeGrafter"/>
</dbReference>
<dbReference type="SUPFAM" id="SSF53597">
    <property type="entry name" value="Dihydrofolate reductase-like"/>
    <property type="match status" value="1"/>
</dbReference>
<dbReference type="GO" id="GO:0004146">
    <property type="term" value="F:dihydrofolate reductase activity"/>
    <property type="evidence" value="ECO:0007669"/>
    <property type="project" value="UniProtKB-EC"/>
</dbReference>
<dbReference type="PANTHER" id="PTHR48069:SF3">
    <property type="entry name" value="DIHYDROFOLATE REDUCTASE"/>
    <property type="match status" value="1"/>
</dbReference>
<evidence type="ECO:0000256" key="3">
    <source>
        <dbReference type="ARBA" id="ARBA00012856"/>
    </source>
</evidence>
<dbReference type="GO" id="GO:0046452">
    <property type="term" value="P:dihydrofolate metabolic process"/>
    <property type="evidence" value="ECO:0007669"/>
    <property type="project" value="TreeGrafter"/>
</dbReference>
<sequence length="163" mass="19296">MKAIWAEDNQGWMGYQGKLPWHVPEDLRFFKEKTSGNIVIMGRKTWEGIGHPLPNRVNIILSRTEKEIPGCLTFSSIKEVLSYLQDKKEVEVYVIGGKEIFEQFFPYCHTIYRTIIHHSYPGDVQAPHIDNKQWERVEVKEEKSQTKPYPQITFETWQRKRSE</sequence>